<sequence>MGKPSVGQGSFISSSPPPGDGVRGVDDTLDARRCLSSTWREKSRPFQWVEFFAGKAEATRMFKESGFSTAKLDINYMDFATGMNPMDLLTDAGFALAISTCLMADHDNGWACLFGLKCSSFSTMNAGTSGRSPCTAIGNVNFPSVNQGNILASRVMLLILLVVALGGTFLIEQPAESFLQYYPRFREMIALLQHACGTHSVHRITWWMRSYGGPTPKRHVLYANSPAIQSPYKGRLVGWSKHIKAQDAAGVARVKTVDKYVDKSGQVRYKGSKGLRPSENYPAAFGQKLVSIYKNEQLASTLARCCCNEADTAKTMKSRTWSTHELTTGLTNLLEANSLDLPDDLSQLKELEATLANLEAAQASPQASRPKEPPQVEPAEELETQPATESQVRQRVIEMFKSGQLDASTAMQLLAQSADPAPVSSEVAGSSKKSSVPEPDQTQDDDDELDEALDEVTQDDGTKLDSKAKAALKAKLRRLCEKKSGDRLMVPEWLHKKWKEGNHMALALELQKCNFDKDKFIKSCEKTYTEIDSKKHKIFGGYYTRETMKTKLKWNQKKIEGAIKLCEEDASGELVRNCKYSGEPEYWVDTDEVGERGQEREYKKQRKDTEKTPIEKPDQSRITSMASRAIRSKSVLSKFCESILQKSAKIRSLVQDLQKNYADPAAMKSIEALQRDLVALESCYNQCSELLAQGEAKDFNKDWSQQSEKMMKDCTLTCLGCKMNCH</sequence>
<organism evidence="2">
    <name type="scientific">Cladocopium goreaui</name>
    <dbReference type="NCBI Taxonomy" id="2562237"/>
    <lineage>
        <taxon>Eukaryota</taxon>
        <taxon>Sar</taxon>
        <taxon>Alveolata</taxon>
        <taxon>Dinophyceae</taxon>
        <taxon>Suessiales</taxon>
        <taxon>Symbiodiniaceae</taxon>
        <taxon>Cladocopium</taxon>
    </lineage>
</organism>
<dbReference type="EMBL" id="CAMXCT030005779">
    <property type="protein sequence ID" value="CAL4800553.1"/>
    <property type="molecule type" value="Genomic_DNA"/>
</dbReference>
<dbReference type="EMBL" id="CAMXCT020005779">
    <property type="protein sequence ID" value="CAL1166616.1"/>
    <property type="molecule type" value="Genomic_DNA"/>
</dbReference>
<feature type="compositionally biased region" description="Basic and acidic residues" evidence="1">
    <location>
        <begin position="597"/>
        <end position="619"/>
    </location>
</feature>
<keyword evidence="5" id="KW-1185">Reference proteome</keyword>
<evidence type="ECO:0000313" key="2">
    <source>
        <dbReference type="EMBL" id="CAI4013241.1"/>
    </source>
</evidence>
<feature type="region of interest" description="Disordered" evidence="1">
    <location>
        <begin position="597"/>
        <end position="622"/>
    </location>
</feature>
<dbReference type="OrthoDB" id="410769at2759"/>
<reference evidence="3" key="2">
    <citation type="submission" date="2024-04" db="EMBL/GenBank/DDBJ databases">
        <authorList>
            <person name="Chen Y."/>
            <person name="Shah S."/>
            <person name="Dougan E. K."/>
            <person name="Thang M."/>
            <person name="Chan C."/>
        </authorList>
    </citation>
    <scope>NUCLEOTIDE SEQUENCE [LARGE SCALE GENOMIC DNA]</scope>
</reference>
<feature type="region of interest" description="Disordered" evidence="1">
    <location>
        <begin position="1"/>
        <end position="26"/>
    </location>
</feature>
<name>A0A9P1GGK6_9DINO</name>
<evidence type="ECO:0000313" key="4">
    <source>
        <dbReference type="EMBL" id="CAL4800553.1"/>
    </source>
</evidence>
<protein>
    <submittedName>
        <fullName evidence="4">Palmitoyl-monogalactosyldiacylglycerol delta-7 desaturase, chloroplastic</fullName>
    </submittedName>
</protein>
<evidence type="ECO:0000313" key="5">
    <source>
        <dbReference type="Proteomes" id="UP001152797"/>
    </source>
</evidence>
<dbReference type="Proteomes" id="UP001152797">
    <property type="component" value="Unassembled WGS sequence"/>
</dbReference>
<proteinExistence type="predicted"/>
<evidence type="ECO:0000313" key="3">
    <source>
        <dbReference type="EMBL" id="CAL1166616.1"/>
    </source>
</evidence>
<feature type="region of interest" description="Disordered" evidence="1">
    <location>
        <begin position="360"/>
        <end position="392"/>
    </location>
</feature>
<evidence type="ECO:0000256" key="1">
    <source>
        <dbReference type="SAM" id="MobiDB-lite"/>
    </source>
</evidence>
<feature type="region of interest" description="Disordered" evidence="1">
    <location>
        <begin position="416"/>
        <end position="447"/>
    </location>
</feature>
<feature type="compositionally biased region" description="Low complexity" evidence="1">
    <location>
        <begin position="423"/>
        <end position="440"/>
    </location>
</feature>
<accession>A0A9P1GGK6</accession>
<reference evidence="2" key="1">
    <citation type="submission" date="2022-10" db="EMBL/GenBank/DDBJ databases">
        <authorList>
            <person name="Chen Y."/>
            <person name="Dougan E. K."/>
            <person name="Chan C."/>
            <person name="Rhodes N."/>
            <person name="Thang M."/>
        </authorList>
    </citation>
    <scope>NUCLEOTIDE SEQUENCE</scope>
</reference>
<dbReference type="AlphaFoldDB" id="A0A9P1GGK6"/>
<gene>
    <name evidence="2" type="ORF">C1SCF055_LOCUS38231</name>
</gene>
<comment type="caution">
    <text evidence="2">The sequence shown here is derived from an EMBL/GenBank/DDBJ whole genome shotgun (WGS) entry which is preliminary data.</text>
</comment>
<dbReference type="EMBL" id="CAMXCT010005779">
    <property type="protein sequence ID" value="CAI4013241.1"/>
    <property type="molecule type" value="Genomic_DNA"/>
</dbReference>